<dbReference type="EMBL" id="CP018221">
    <property type="protein sequence ID" value="API59987.1"/>
    <property type="molecule type" value="Genomic_DNA"/>
</dbReference>
<dbReference type="RefSeq" id="WP_072597775.1">
    <property type="nucleotide sequence ID" value="NZ_CP018221.1"/>
</dbReference>
<dbReference type="AlphaFoldDB" id="A0A1L3ZWI2"/>
<reference evidence="2" key="1">
    <citation type="submission" date="2016-11" db="EMBL/GenBank/DDBJ databases">
        <title>Complete Genome Sequence of alachlor-degrading Sphingomonas sp. strain JJ-A5.</title>
        <authorList>
            <person name="Lee H."/>
            <person name="Ka J.-O."/>
        </authorList>
    </citation>
    <scope>NUCLEOTIDE SEQUENCE [LARGE SCALE GENOMIC DNA]</scope>
    <source>
        <strain evidence="2">JJ-A5</strain>
    </source>
</reference>
<dbReference type="Proteomes" id="UP000182063">
    <property type="component" value="Chromosome"/>
</dbReference>
<keyword evidence="2" id="KW-1185">Reference proteome</keyword>
<name>A0A1L3ZWI2_9SPHN</name>
<dbReference type="Pfam" id="PF09866">
    <property type="entry name" value="DUF2093"/>
    <property type="match status" value="1"/>
</dbReference>
<evidence type="ECO:0000313" key="1">
    <source>
        <dbReference type="EMBL" id="API59987.1"/>
    </source>
</evidence>
<gene>
    <name evidence="1" type="ORF">BSL82_12250</name>
</gene>
<evidence type="ECO:0000313" key="2">
    <source>
        <dbReference type="Proteomes" id="UP000182063"/>
    </source>
</evidence>
<organism evidence="1 2">
    <name type="scientific">Tardibacter chloracetimidivorans</name>
    <dbReference type="NCBI Taxonomy" id="1921510"/>
    <lineage>
        <taxon>Bacteria</taxon>
        <taxon>Pseudomonadati</taxon>
        <taxon>Pseudomonadota</taxon>
        <taxon>Alphaproteobacteria</taxon>
        <taxon>Sphingomonadales</taxon>
        <taxon>Sphingomonadaceae</taxon>
        <taxon>Tardibacter</taxon>
    </lineage>
</organism>
<sequence length="67" mass="7411">MLMSNGGRQARLHYLSSSFRVLSAGDYVLCAVTGQQIPLDRLRYWSAERQEAYASAEASAKRESGIS</sequence>
<accession>A0A1L3ZWI2</accession>
<proteinExistence type="predicted"/>
<dbReference type="InterPro" id="IPR018661">
    <property type="entry name" value="DUF2093"/>
</dbReference>
<dbReference type="STRING" id="1921510.BSL82_12250"/>
<dbReference type="OrthoDB" id="9801906at2"/>
<dbReference type="KEGG" id="sphj:BSL82_12250"/>
<evidence type="ECO:0008006" key="3">
    <source>
        <dbReference type="Google" id="ProtNLM"/>
    </source>
</evidence>
<protein>
    <recommendedName>
        <fullName evidence="3">DUF2093 domain-containing protein</fullName>
    </recommendedName>
</protein>